<dbReference type="SUPFAM" id="SSF53098">
    <property type="entry name" value="Ribonuclease H-like"/>
    <property type="match status" value="1"/>
</dbReference>
<gene>
    <name evidence="2" type="ORF">FOL47_001891</name>
</gene>
<dbReference type="OrthoDB" id="116216at2759"/>
<dbReference type="InterPro" id="IPR036397">
    <property type="entry name" value="RNaseH_sf"/>
</dbReference>
<dbReference type="GO" id="GO:0015074">
    <property type="term" value="P:DNA integration"/>
    <property type="evidence" value="ECO:0007669"/>
    <property type="project" value="InterPro"/>
</dbReference>
<dbReference type="InterPro" id="IPR050951">
    <property type="entry name" value="Retrovirus_Pol_polyprotein"/>
</dbReference>
<dbReference type="Gene3D" id="3.10.10.10">
    <property type="entry name" value="HIV Type 1 Reverse Transcriptase, subunit A, domain 1"/>
    <property type="match status" value="1"/>
</dbReference>
<dbReference type="Gene3D" id="3.30.420.10">
    <property type="entry name" value="Ribonuclease H-like superfamily/Ribonuclease H"/>
    <property type="match status" value="1"/>
</dbReference>
<dbReference type="Pfam" id="PF17921">
    <property type="entry name" value="Integrase_H2C2"/>
    <property type="match status" value="1"/>
</dbReference>
<dbReference type="GO" id="GO:0003676">
    <property type="term" value="F:nucleic acid binding"/>
    <property type="evidence" value="ECO:0007669"/>
    <property type="project" value="InterPro"/>
</dbReference>
<dbReference type="InterPro" id="IPR001584">
    <property type="entry name" value="Integrase_cat-core"/>
</dbReference>
<feature type="non-terminal residue" evidence="2">
    <location>
        <position position="1"/>
    </location>
</feature>
<keyword evidence="3" id="KW-1185">Reference proteome</keyword>
<evidence type="ECO:0000313" key="3">
    <source>
        <dbReference type="Proteomes" id="UP000591131"/>
    </source>
</evidence>
<organism evidence="2 3">
    <name type="scientific">Perkinsus chesapeaki</name>
    <name type="common">Clam parasite</name>
    <name type="synonym">Perkinsus andrewsi</name>
    <dbReference type="NCBI Taxonomy" id="330153"/>
    <lineage>
        <taxon>Eukaryota</taxon>
        <taxon>Sar</taxon>
        <taxon>Alveolata</taxon>
        <taxon>Perkinsozoa</taxon>
        <taxon>Perkinsea</taxon>
        <taxon>Perkinsida</taxon>
        <taxon>Perkinsidae</taxon>
        <taxon>Perkinsus</taxon>
    </lineage>
</organism>
<dbReference type="InterPro" id="IPR043128">
    <property type="entry name" value="Rev_trsase/Diguanyl_cyclase"/>
</dbReference>
<dbReference type="PROSITE" id="PS50994">
    <property type="entry name" value="INTEGRASE"/>
    <property type="match status" value="1"/>
</dbReference>
<dbReference type="InterPro" id="IPR043502">
    <property type="entry name" value="DNA/RNA_pol_sf"/>
</dbReference>
<dbReference type="Proteomes" id="UP000591131">
    <property type="component" value="Unassembled WGS sequence"/>
</dbReference>
<dbReference type="PANTHER" id="PTHR37984:SF5">
    <property type="entry name" value="PROTEIN NYNRIN-LIKE"/>
    <property type="match status" value="1"/>
</dbReference>
<feature type="non-terminal residue" evidence="2">
    <location>
        <position position="978"/>
    </location>
</feature>
<dbReference type="InterPro" id="IPR041588">
    <property type="entry name" value="Integrase_H2C2"/>
</dbReference>
<dbReference type="PANTHER" id="PTHR37984">
    <property type="entry name" value="PROTEIN CBG26694"/>
    <property type="match status" value="1"/>
</dbReference>
<dbReference type="InterPro" id="IPR012337">
    <property type="entry name" value="RNaseH-like_sf"/>
</dbReference>
<accession>A0A7J6KQH3</accession>
<proteinExistence type="predicted"/>
<protein>
    <recommendedName>
        <fullName evidence="1">Integrase catalytic domain-containing protein</fullName>
    </recommendedName>
</protein>
<dbReference type="SUPFAM" id="SSF56672">
    <property type="entry name" value="DNA/RNA polymerases"/>
    <property type="match status" value="1"/>
</dbReference>
<reference evidence="2 3" key="1">
    <citation type="submission" date="2020-04" db="EMBL/GenBank/DDBJ databases">
        <title>Perkinsus chesapeaki whole genome sequence.</title>
        <authorList>
            <person name="Bogema D.R."/>
        </authorList>
    </citation>
    <scope>NUCLEOTIDE SEQUENCE [LARGE SCALE GENOMIC DNA]</scope>
    <source>
        <strain evidence="2">ATCC PRA-425</strain>
    </source>
</reference>
<feature type="domain" description="Integrase catalytic" evidence="1">
    <location>
        <begin position="768"/>
        <end position="943"/>
    </location>
</feature>
<dbReference type="Gene3D" id="3.30.70.270">
    <property type="match status" value="1"/>
</dbReference>
<sequence length="978" mass="109037">TTHKKQFDYSRSLYDKLSEAAKSEFNKEISAYCAAGFWLTKQPAWATLIGAPCVTFPVTQGDHKSTRCRPCTDARSFNSDLPSASYTGPSVMDIIGTIRGRYQPGQRIIFMDLSKAFLRLRHSNSLMVKILCKGHTYFSNRILFGLKYGPCSLSGEVLLLLNCAFTALLRRAVWCTKVEDFTGLIKGLNVSAFYDDIIIFGTPELTSKLEQILRFIAPYCGASFPQDKVDEVSCETPVRHLGVNWVLNSHGELLIKCVKPSLTLDVPTTISRRQVFSIAGSFFDPLLCHPLCRLGADVLRAWAGRLPGGKGRGTWDNKELLNDSQRHDLHGLLATMKSDNLGSCEHECLPGQPHHWFVFTDASQHGFGYSIGASVSEPDDKGNLPSDAVILEEKAGAFTTKSRSTNWHINRKELYALVSALLAVHKWMLYVGPQQSLVRSIDVFTDNTSAKAWIRNLDDGAYKSYDRVALTRLLDQAREIRDDLRLKFNLDLQFHYLQGSSNLRADTLSRYIDDFPPSLVAGAFADATLGAEDLLQRNPTGVNMILLTASQDEASLPVNLYSSFRGAPRTQLPGGHLCLVVTSSKGKGAEQNRLPKCYTDLEGIGNLTSQDIIEHLREALADPRFTREVSVTPTVTLFDLLQALGAFSEHPASEATPEAKKLAEGNGTYDYYKLDPSSNLLLHKYRGTRPAGTPEWGTWLVTPRSQAWLFYRYHQHPLLGGHRGLPRYLRKVAEEGWWYPSIVKSSSRLLSSCHTCQVGKHYDKQRVQPVLPRRVVDRFRSLQLDFMGPINQVGVSADEPNGCTYMLVIIDSGTRLAIALPCSSTSTLHIIGGLLLWISLFGPPERIQLDSPAAHQSPVLDRFLTVYGIEKQLGIPYQARCQGQVERLIRDLKTQIRLGSGSKDKNGISLPWWMAVQVGIYLHNHSGDRRYGISPSDLAFGNHLDPVDHILADATSEASPLDEWNSLHRQIEDSYLIM</sequence>
<dbReference type="EMBL" id="JAAPAO010001479">
    <property type="protein sequence ID" value="KAF4649613.1"/>
    <property type="molecule type" value="Genomic_DNA"/>
</dbReference>
<evidence type="ECO:0000313" key="2">
    <source>
        <dbReference type="EMBL" id="KAF4649613.1"/>
    </source>
</evidence>
<dbReference type="AlphaFoldDB" id="A0A7J6KQH3"/>
<evidence type="ECO:0000259" key="1">
    <source>
        <dbReference type="PROSITE" id="PS50994"/>
    </source>
</evidence>
<name>A0A7J6KQH3_PERCH</name>
<comment type="caution">
    <text evidence="2">The sequence shown here is derived from an EMBL/GenBank/DDBJ whole genome shotgun (WGS) entry which is preliminary data.</text>
</comment>